<feature type="domain" description="C2H2-type" evidence="3">
    <location>
        <begin position="74"/>
        <end position="102"/>
    </location>
</feature>
<keyword evidence="1" id="KW-0479">Metal-binding</keyword>
<dbReference type="Proteomes" id="UP000766486">
    <property type="component" value="Unassembled WGS sequence"/>
</dbReference>
<dbReference type="PROSITE" id="PS00028">
    <property type="entry name" value="ZINC_FINGER_C2H2_1"/>
    <property type="match status" value="1"/>
</dbReference>
<evidence type="ECO:0000256" key="1">
    <source>
        <dbReference type="PROSITE-ProRule" id="PRU00042"/>
    </source>
</evidence>
<keyword evidence="5" id="KW-1185">Reference proteome</keyword>
<name>A0ABY6UDY5_BIOOC</name>
<dbReference type="InterPro" id="IPR013087">
    <property type="entry name" value="Znf_C2H2_type"/>
</dbReference>
<accession>A0ABY6UDY5</accession>
<evidence type="ECO:0000313" key="5">
    <source>
        <dbReference type="Proteomes" id="UP000766486"/>
    </source>
</evidence>
<keyword evidence="1" id="KW-0862">Zinc</keyword>
<dbReference type="PANTHER" id="PTHR38166:SF1">
    <property type="entry name" value="C2H2-TYPE DOMAIN-CONTAINING PROTEIN"/>
    <property type="match status" value="1"/>
</dbReference>
<keyword evidence="1" id="KW-0863">Zinc-finger</keyword>
<evidence type="ECO:0000256" key="2">
    <source>
        <dbReference type="SAM" id="MobiDB-lite"/>
    </source>
</evidence>
<gene>
    <name evidence="4" type="ORF">CLO192961_LOCUS228799</name>
</gene>
<protein>
    <recommendedName>
        <fullName evidence="3">C2H2-type domain-containing protein</fullName>
    </recommendedName>
</protein>
<evidence type="ECO:0000259" key="3">
    <source>
        <dbReference type="PROSITE" id="PS50157"/>
    </source>
</evidence>
<sequence length="250" mass="28531">MAGPSRAPVSRNPRRRPGRAFRSVSDETGQPEGQFACHFYKFNPVMYDKCKKCSFTRHSDVKQHIVRCHSLTSPYCDRCWMEFSDQQEYSEHITQGHCQERPRPEELIREEVDGLGASRREDDNKEKWLGIWNLLFRGHPQPDSPYLPSCIFEEGLALIQPFVHNLLQQHSGTAAAGPVPANILHMAYQTYCHGLPVSRHPQTLNNGAVVPHGHAYQALPQHVFPNNNGDYGEINTFEAQAGFNYYPPQF</sequence>
<dbReference type="EMBL" id="CABFNS010000782">
    <property type="protein sequence ID" value="VUC28242.1"/>
    <property type="molecule type" value="Genomic_DNA"/>
</dbReference>
<proteinExistence type="predicted"/>
<comment type="caution">
    <text evidence="4">The sequence shown here is derived from an EMBL/GenBank/DDBJ whole genome shotgun (WGS) entry which is preliminary data.</text>
</comment>
<feature type="region of interest" description="Disordered" evidence="2">
    <location>
        <begin position="1"/>
        <end position="29"/>
    </location>
</feature>
<reference evidence="4 5" key="1">
    <citation type="submission" date="2019-06" db="EMBL/GenBank/DDBJ databases">
        <authorList>
            <person name="Broberg M."/>
        </authorList>
    </citation>
    <scope>NUCLEOTIDE SEQUENCE [LARGE SCALE GENOMIC DNA]</scope>
</reference>
<evidence type="ECO:0000313" key="4">
    <source>
        <dbReference type="EMBL" id="VUC28242.1"/>
    </source>
</evidence>
<dbReference type="PANTHER" id="PTHR38166">
    <property type="entry name" value="C2H2-TYPE DOMAIN-CONTAINING PROTEIN-RELATED"/>
    <property type="match status" value="1"/>
</dbReference>
<dbReference type="PROSITE" id="PS50157">
    <property type="entry name" value="ZINC_FINGER_C2H2_2"/>
    <property type="match status" value="1"/>
</dbReference>
<organism evidence="4 5">
    <name type="scientific">Bionectria ochroleuca</name>
    <name type="common">Gliocladium roseum</name>
    <dbReference type="NCBI Taxonomy" id="29856"/>
    <lineage>
        <taxon>Eukaryota</taxon>
        <taxon>Fungi</taxon>
        <taxon>Dikarya</taxon>
        <taxon>Ascomycota</taxon>
        <taxon>Pezizomycotina</taxon>
        <taxon>Sordariomycetes</taxon>
        <taxon>Hypocreomycetidae</taxon>
        <taxon>Hypocreales</taxon>
        <taxon>Bionectriaceae</taxon>
        <taxon>Clonostachys</taxon>
    </lineage>
</organism>